<dbReference type="InterPro" id="IPR007737">
    <property type="entry name" value="Mga_HTH"/>
</dbReference>
<organism evidence="2 3">
    <name type="scientific">Pediococcus claussenii (strain ATCC BAA-344 / DSM 14800 / JCM 18046 / KCTC 3811 / LMG 21948 / P06)</name>
    <dbReference type="NCBI Taxonomy" id="701521"/>
    <lineage>
        <taxon>Bacteria</taxon>
        <taxon>Bacillati</taxon>
        <taxon>Bacillota</taxon>
        <taxon>Bacilli</taxon>
        <taxon>Lactobacillales</taxon>
        <taxon>Lactobacillaceae</taxon>
        <taxon>Pediococcus</taxon>
    </lineage>
</organism>
<dbReference type="Proteomes" id="UP000005444">
    <property type="component" value="Chromosome"/>
</dbReference>
<keyword evidence="3" id="KW-1185">Reference proteome</keyword>
<dbReference type="InterPro" id="IPR036388">
    <property type="entry name" value="WH-like_DNA-bd_sf"/>
</dbReference>
<dbReference type="AlphaFoldDB" id="G8PEV2"/>
<name>G8PEV2_PEDCP</name>
<dbReference type="Pfam" id="PF05043">
    <property type="entry name" value="Mga"/>
    <property type="match status" value="1"/>
</dbReference>
<evidence type="ECO:0000313" key="2">
    <source>
        <dbReference type="EMBL" id="AEV94482.1"/>
    </source>
</evidence>
<proteinExistence type="predicted"/>
<accession>G8PEV2</accession>
<gene>
    <name evidence="2" type="ordered locus">PECL_158</name>
</gene>
<dbReference type="KEGG" id="pce:PECL_158"/>
<evidence type="ECO:0000259" key="1">
    <source>
        <dbReference type="Pfam" id="PF05043"/>
    </source>
</evidence>
<dbReference type="HOGENOM" id="CLU_556484_0_0_9"/>
<reference evidence="2 3" key="1">
    <citation type="journal article" date="2012" name="J. Bacteriol.">
        <title>Complete Genome Sequence of the Beer Spoilage Organism Pediococcus claussenii ATCC BAA-344T.</title>
        <authorList>
            <person name="Pittet V."/>
            <person name="Abegunde T."/>
            <person name="Marfleet T."/>
            <person name="Haakensen M."/>
            <person name="Morrow K."/>
            <person name="Jayaprakash T."/>
            <person name="Schroeder K."/>
            <person name="Trost B."/>
            <person name="Byrns S."/>
            <person name="Bergsveinson J."/>
            <person name="Kusalik A."/>
            <person name="Ziola B."/>
        </authorList>
    </citation>
    <scope>NUCLEOTIDE SEQUENCE [LARGE SCALE GENOMIC DNA]</scope>
    <source>
        <strain evidence="2 3">ATCC BAA-344</strain>
    </source>
</reference>
<dbReference type="PATRIC" id="fig|701521.8.peg.148"/>
<dbReference type="STRING" id="701521.PECL_158"/>
<evidence type="ECO:0000313" key="3">
    <source>
        <dbReference type="Proteomes" id="UP000005444"/>
    </source>
</evidence>
<dbReference type="Gene3D" id="1.10.10.10">
    <property type="entry name" value="Winged helix-like DNA-binding domain superfamily/Winged helix DNA-binding domain"/>
    <property type="match status" value="1"/>
</dbReference>
<protein>
    <submittedName>
        <fullName evidence="2">Mga helix-turn-helix domain protein</fullName>
    </submittedName>
</protein>
<dbReference type="EMBL" id="CP003137">
    <property type="protein sequence ID" value="AEV94482.1"/>
    <property type="molecule type" value="Genomic_DNA"/>
</dbReference>
<sequence length="490" mass="56842">MDAINLLDSDFKRYVLILRELFQSQKGCSNKQLLSVLKINSARHLHEILSEMKETKIIRDNGIKLSWDSDRIFLSLEQQVTFGKLFGIFLEQSALFNILHEALTKSSFSEMEICLRLNISHASYYRYIKRLNKILEEYGLVIKKGELRGYLIQKYALYYGLYWSTQQGKIFSQPDLLIAKHWKQTKFLCELIKQEKSTDTLIKTSFALEILGKVVATHHKGESIAKHSIKTKNPYILGILEEFRKFVKQQKLPEGSELILFIFFICYVADNDTEIVEAWEQDCKANNSIIYQVSIKVYQAVLQCKPKEQFDTDLNHLILIHTLFFFKEGTIDPIEGKAIGAKDYIWMGLDIDSLIKSRLSLVLNDNKFKEDFFYDSLDQIVRYYSLLFFAKLPVAAVKIRIGVYSGDSTLLTNYIKTMITKTFGEQVIVENYDFRTSGDDFDLIISDVVNFWPKANAIPKYQIAMLGSERDQINILEVINDLLFDKLVKN</sequence>
<feature type="domain" description="Mga helix-turn-helix" evidence="1">
    <location>
        <begin position="86"/>
        <end position="162"/>
    </location>
</feature>
<dbReference type="RefSeq" id="WP_014214680.1">
    <property type="nucleotide sequence ID" value="NC_016605.1"/>
</dbReference>